<dbReference type="RefSeq" id="WP_188465220.1">
    <property type="nucleotide sequence ID" value="NZ_BMFQ01000003.1"/>
</dbReference>
<protein>
    <submittedName>
        <fullName evidence="1">Uncharacterized protein</fullName>
    </submittedName>
</protein>
<evidence type="ECO:0000313" key="2">
    <source>
        <dbReference type="Proteomes" id="UP000625976"/>
    </source>
</evidence>
<comment type="caution">
    <text evidence="1">The sequence shown here is derived from an EMBL/GenBank/DDBJ whole genome shotgun (WGS) entry which is preliminary data.</text>
</comment>
<keyword evidence="2" id="KW-1185">Reference proteome</keyword>
<gene>
    <name evidence="1" type="ORF">GCM10010976_24100</name>
</gene>
<organism evidence="1 2">
    <name type="scientific">Bizionia arctica</name>
    <dbReference type="NCBI Taxonomy" id="1495645"/>
    <lineage>
        <taxon>Bacteria</taxon>
        <taxon>Pseudomonadati</taxon>
        <taxon>Bacteroidota</taxon>
        <taxon>Flavobacteriia</taxon>
        <taxon>Flavobacteriales</taxon>
        <taxon>Flavobacteriaceae</taxon>
        <taxon>Bizionia</taxon>
    </lineage>
</organism>
<dbReference type="AlphaFoldDB" id="A0A917GND9"/>
<dbReference type="Proteomes" id="UP000625976">
    <property type="component" value="Unassembled WGS sequence"/>
</dbReference>
<evidence type="ECO:0000313" key="1">
    <source>
        <dbReference type="EMBL" id="GGG52138.1"/>
    </source>
</evidence>
<name>A0A917GND9_9FLAO</name>
<reference evidence="1" key="2">
    <citation type="submission" date="2020-09" db="EMBL/GenBank/DDBJ databases">
        <authorList>
            <person name="Sun Q."/>
            <person name="Zhou Y."/>
        </authorList>
    </citation>
    <scope>NUCLEOTIDE SEQUENCE</scope>
    <source>
        <strain evidence="1">CGMCC 1.12751</strain>
    </source>
</reference>
<proteinExistence type="predicted"/>
<dbReference type="EMBL" id="BMFQ01000003">
    <property type="protein sequence ID" value="GGG52138.1"/>
    <property type="molecule type" value="Genomic_DNA"/>
</dbReference>
<sequence>MKKYFIIEKYKKRNSRRAKKIHSRNLKSKEKKKLIRKNYEGNSKIEVAEKKSLKGYTKITAPVKFSFTKYPTETIDFISKLERQYENRKKVFVNLSKIIELDYSAIAVLVSVMFTFKSRNIDFNGNFPENFILKKMLIDSDFFKYLNRPIGDKLEYSIGKKNQIFTRANKEVNSELGLVVMEEASQTIWNEKRICKGLQRTLLELMHNTNNHADENAKGVKHWWLSVNHNAKENKVSFVFIDYGVGIFESLKSKPPTNKWFGTFEKIATRVKYGSNDEVLKLLLNGDLHMTVTGEHFRGKGLPGIKQVQDRNQISNLHLISNNVYSNVGEDKYQKLKNNFSGTFAYWELTKSNTNIEWTI</sequence>
<accession>A0A917GND9</accession>
<reference evidence="1" key="1">
    <citation type="journal article" date="2014" name="Int. J. Syst. Evol. Microbiol.">
        <title>Complete genome sequence of Corynebacterium casei LMG S-19264T (=DSM 44701T), isolated from a smear-ripened cheese.</title>
        <authorList>
            <consortium name="US DOE Joint Genome Institute (JGI-PGF)"/>
            <person name="Walter F."/>
            <person name="Albersmeier A."/>
            <person name="Kalinowski J."/>
            <person name="Ruckert C."/>
        </authorList>
    </citation>
    <scope>NUCLEOTIDE SEQUENCE</scope>
    <source>
        <strain evidence="1">CGMCC 1.12751</strain>
    </source>
</reference>